<name>T1BKN0_9ZZZZ</name>
<sequence>MGYVMYEDGGEIRFGTVLAESDSTMQVEAPHGKRSKIKSAGVLLRFTQPEPKVLMQEAEVL</sequence>
<feature type="non-terminal residue" evidence="1">
    <location>
        <position position="61"/>
    </location>
</feature>
<comment type="caution">
    <text evidence="1">The sequence shown here is derived from an EMBL/GenBank/DDBJ whole genome shotgun (WGS) entry which is preliminary data.</text>
</comment>
<accession>T1BKN0</accession>
<dbReference type="AlphaFoldDB" id="T1BKN0"/>
<proteinExistence type="predicted"/>
<gene>
    <name evidence="1" type="ORF">B1A_04920</name>
</gene>
<protein>
    <submittedName>
        <fullName evidence="1">Uncharacterized protein</fullName>
    </submittedName>
</protein>
<reference evidence="1" key="2">
    <citation type="journal article" date="2014" name="ISME J.">
        <title>Microbial stratification in low pH oxic and suboxic macroscopic growths along an acid mine drainage.</title>
        <authorList>
            <person name="Mendez-Garcia C."/>
            <person name="Mesa V."/>
            <person name="Sprenger R.R."/>
            <person name="Richter M."/>
            <person name="Diez M.S."/>
            <person name="Solano J."/>
            <person name="Bargiela R."/>
            <person name="Golyshina O.V."/>
            <person name="Manteca A."/>
            <person name="Ramos J.L."/>
            <person name="Gallego J.R."/>
            <person name="Llorente I."/>
            <person name="Martins Dos Santos V.A."/>
            <person name="Jensen O.N."/>
            <person name="Pelaez A.I."/>
            <person name="Sanchez J."/>
            <person name="Ferrer M."/>
        </authorList>
    </citation>
    <scope>NUCLEOTIDE SEQUENCE</scope>
</reference>
<dbReference type="EMBL" id="AUZX01003586">
    <property type="protein sequence ID" value="EQD73501.1"/>
    <property type="molecule type" value="Genomic_DNA"/>
</dbReference>
<organism evidence="1">
    <name type="scientific">mine drainage metagenome</name>
    <dbReference type="NCBI Taxonomy" id="410659"/>
    <lineage>
        <taxon>unclassified sequences</taxon>
        <taxon>metagenomes</taxon>
        <taxon>ecological metagenomes</taxon>
    </lineage>
</organism>
<reference evidence="1" key="1">
    <citation type="submission" date="2013-08" db="EMBL/GenBank/DDBJ databases">
        <authorList>
            <person name="Mendez C."/>
            <person name="Richter M."/>
            <person name="Ferrer M."/>
            <person name="Sanchez J."/>
        </authorList>
    </citation>
    <scope>NUCLEOTIDE SEQUENCE</scope>
</reference>
<evidence type="ECO:0000313" key="1">
    <source>
        <dbReference type="EMBL" id="EQD73501.1"/>
    </source>
</evidence>